<keyword evidence="2" id="KW-1185">Reference proteome</keyword>
<gene>
    <name evidence="1" type="ORF">AWH49_04005</name>
</gene>
<evidence type="ECO:0000313" key="2">
    <source>
        <dbReference type="Proteomes" id="UP000076935"/>
    </source>
</evidence>
<evidence type="ECO:0000313" key="1">
    <source>
        <dbReference type="EMBL" id="OAH58842.1"/>
    </source>
</evidence>
<protein>
    <submittedName>
        <fullName evidence="1">Uncharacterized protein</fullName>
    </submittedName>
</protein>
<dbReference type="EMBL" id="LQWY01000067">
    <property type="protein sequence ID" value="OAH58842.1"/>
    <property type="molecule type" value="Genomic_DNA"/>
</dbReference>
<name>A0A177L083_9BACI</name>
<sequence>MVWEKQFREDIKPDIQRLLPKREEFFTRHSGESVDLVTGPDIPDYKEVQASVGGHIKMKLAFPAVQSEWTAIASLVKKVQSYSQNADMLFLYTDTQLGTYIDCPLKMIDAVTDADSAKKYCMLSESPVQ</sequence>
<proteinExistence type="predicted"/>
<comment type="caution">
    <text evidence="1">The sequence shown here is derived from an EMBL/GenBank/DDBJ whole genome shotgun (WGS) entry which is preliminary data.</text>
</comment>
<reference evidence="1 2" key="1">
    <citation type="submission" date="2016-01" db="EMBL/GenBank/DDBJ databases">
        <title>Investigation of taxonomic status of Bacillus aminovorans.</title>
        <authorList>
            <person name="Verma A."/>
            <person name="Pal Y."/>
            <person name="Krishnamurthi S."/>
        </authorList>
    </citation>
    <scope>NUCLEOTIDE SEQUENCE [LARGE SCALE GENOMIC DNA]</scope>
    <source>
        <strain evidence="1 2">DSM 1314</strain>
    </source>
</reference>
<organism evidence="1 2">
    <name type="scientific">Domibacillus aminovorans</name>
    <dbReference type="NCBI Taxonomy" id="29332"/>
    <lineage>
        <taxon>Bacteria</taxon>
        <taxon>Bacillati</taxon>
        <taxon>Bacillota</taxon>
        <taxon>Bacilli</taxon>
        <taxon>Bacillales</taxon>
        <taxon>Bacillaceae</taxon>
        <taxon>Domibacillus</taxon>
    </lineage>
</organism>
<dbReference type="RefSeq" id="WP_063966604.1">
    <property type="nucleotide sequence ID" value="NZ_JBCNAN010000007.1"/>
</dbReference>
<accession>A0A177L083</accession>
<dbReference type="Proteomes" id="UP000076935">
    <property type="component" value="Unassembled WGS sequence"/>
</dbReference>
<dbReference type="AlphaFoldDB" id="A0A177L083"/>